<dbReference type="KEGG" id="lcre:Pla8534_53430"/>
<evidence type="ECO:0000256" key="1">
    <source>
        <dbReference type="ARBA" id="ARBA00006484"/>
    </source>
</evidence>
<dbReference type="InterPro" id="IPR020904">
    <property type="entry name" value="Sc_DH/Rdtase_CS"/>
</dbReference>
<dbReference type="CDD" id="cd05233">
    <property type="entry name" value="SDR_c"/>
    <property type="match status" value="1"/>
</dbReference>
<dbReference type="PANTHER" id="PTHR42760">
    <property type="entry name" value="SHORT-CHAIN DEHYDROGENASES/REDUCTASES FAMILY MEMBER"/>
    <property type="match status" value="1"/>
</dbReference>
<evidence type="ECO:0000313" key="4">
    <source>
        <dbReference type="Proteomes" id="UP000317648"/>
    </source>
</evidence>
<proteinExistence type="inferred from homology"/>
<keyword evidence="4" id="KW-1185">Reference proteome</keyword>
<dbReference type="PRINTS" id="PR00081">
    <property type="entry name" value="GDHRDH"/>
</dbReference>
<dbReference type="EC" id="1.1.1.100" evidence="3"/>
<sequence>MDLHLQGKTALVTGGSKGIGRAIVEGLLAEGAQVVNVNREGPEGRELAEQSGGACLFVPADLVDIDACQAAVQTAVAHFGGLDILINNAGVNDSVSLSAGVGAFCDSLAKNLVHVYAMAHFALEELKRRRGAIINIGSKVSVTGQGGTSGYAAAKGGVNSLTREWAAELAPHGVRVNAVLPAESWTPLYEKCLASEADPAAAKAAISNLIPLGGRFTSVQELADTVLFLASERSSHTTGQILFVDGGYTHLDRKLTATL</sequence>
<feature type="domain" description="Ketoreductase" evidence="2">
    <location>
        <begin position="8"/>
        <end position="191"/>
    </location>
</feature>
<dbReference type="InterPro" id="IPR057326">
    <property type="entry name" value="KR_dom"/>
</dbReference>
<gene>
    <name evidence="3" type="primary">fabG_10</name>
    <name evidence="3" type="ORF">Pla8534_53430</name>
</gene>
<dbReference type="Proteomes" id="UP000317648">
    <property type="component" value="Chromosome"/>
</dbReference>
<dbReference type="Gene3D" id="3.40.50.720">
    <property type="entry name" value="NAD(P)-binding Rossmann-like Domain"/>
    <property type="match status" value="1"/>
</dbReference>
<dbReference type="Pfam" id="PF13561">
    <property type="entry name" value="adh_short_C2"/>
    <property type="match status" value="1"/>
</dbReference>
<evidence type="ECO:0000259" key="2">
    <source>
        <dbReference type="SMART" id="SM00822"/>
    </source>
</evidence>
<dbReference type="SUPFAM" id="SSF51735">
    <property type="entry name" value="NAD(P)-binding Rossmann-fold domains"/>
    <property type="match status" value="1"/>
</dbReference>
<dbReference type="SMART" id="SM00822">
    <property type="entry name" value="PKS_KR"/>
    <property type="match status" value="1"/>
</dbReference>
<dbReference type="PROSITE" id="PS00061">
    <property type="entry name" value="ADH_SHORT"/>
    <property type="match status" value="1"/>
</dbReference>
<dbReference type="InterPro" id="IPR036291">
    <property type="entry name" value="NAD(P)-bd_dom_sf"/>
</dbReference>
<reference evidence="3 4" key="1">
    <citation type="submission" date="2019-02" db="EMBL/GenBank/DDBJ databases">
        <title>Deep-cultivation of Planctomycetes and their phenomic and genomic characterization uncovers novel biology.</title>
        <authorList>
            <person name="Wiegand S."/>
            <person name="Jogler M."/>
            <person name="Boedeker C."/>
            <person name="Pinto D."/>
            <person name="Vollmers J."/>
            <person name="Rivas-Marin E."/>
            <person name="Kohn T."/>
            <person name="Peeters S.H."/>
            <person name="Heuer A."/>
            <person name="Rast P."/>
            <person name="Oberbeckmann S."/>
            <person name="Bunk B."/>
            <person name="Jeske O."/>
            <person name="Meyerdierks A."/>
            <person name="Storesund J.E."/>
            <person name="Kallscheuer N."/>
            <person name="Luecker S."/>
            <person name="Lage O.M."/>
            <person name="Pohl T."/>
            <person name="Merkel B.J."/>
            <person name="Hornburger P."/>
            <person name="Mueller R.-W."/>
            <person name="Bruemmer F."/>
            <person name="Labrenz M."/>
            <person name="Spormann A.M."/>
            <person name="Op den Camp H."/>
            <person name="Overmann J."/>
            <person name="Amann R."/>
            <person name="Jetten M.S.M."/>
            <person name="Mascher T."/>
            <person name="Medema M.H."/>
            <person name="Devos D.P."/>
            <person name="Kaster A.-K."/>
            <person name="Ovreas L."/>
            <person name="Rohde M."/>
            <person name="Galperin M.Y."/>
            <person name="Jogler C."/>
        </authorList>
    </citation>
    <scope>NUCLEOTIDE SEQUENCE [LARGE SCALE GENOMIC DNA]</scope>
    <source>
        <strain evidence="3 4">Pla85_3_4</strain>
    </source>
</reference>
<dbReference type="FunFam" id="3.40.50.720:FF:000084">
    <property type="entry name" value="Short-chain dehydrogenase reductase"/>
    <property type="match status" value="1"/>
</dbReference>
<protein>
    <submittedName>
        <fullName evidence="3">3-oxoacyl-[acyl-carrier-protein] reductase FabG</fullName>
        <ecNumber evidence="3">1.1.1.100</ecNumber>
    </submittedName>
</protein>
<comment type="similarity">
    <text evidence="1">Belongs to the short-chain dehydrogenases/reductases (SDR) family.</text>
</comment>
<dbReference type="InterPro" id="IPR002347">
    <property type="entry name" value="SDR_fam"/>
</dbReference>
<accession>A0A518E084</accession>
<dbReference type="EMBL" id="CP036433">
    <property type="protein sequence ID" value="QDU97495.1"/>
    <property type="molecule type" value="Genomic_DNA"/>
</dbReference>
<dbReference type="PRINTS" id="PR00080">
    <property type="entry name" value="SDRFAMILY"/>
</dbReference>
<dbReference type="OrthoDB" id="266183at2"/>
<organism evidence="3 4">
    <name type="scientific">Lignipirellula cremea</name>
    <dbReference type="NCBI Taxonomy" id="2528010"/>
    <lineage>
        <taxon>Bacteria</taxon>
        <taxon>Pseudomonadati</taxon>
        <taxon>Planctomycetota</taxon>
        <taxon>Planctomycetia</taxon>
        <taxon>Pirellulales</taxon>
        <taxon>Pirellulaceae</taxon>
        <taxon>Lignipirellula</taxon>
    </lineage>
</organism>
<evidence type="ECO:0000313" key="3">
    <source>
        <dbReference type="EMBL" id="QDU97495.1"/>
    </source>
</evidence>
<name>A0A518E084_9BACT</name>
<dbReference type="RefSeq" id="WP_145056264.1">
    <property type="nucleotide sequence ID" value="NZ_CP036433.1"/>
</dbReference>
<dbReference type="GO" id="GO:0004316">
    <property type="term" value="F:3-oxoacyl-[acyl-carrier-protein] reductase (NADPH) activity"/>
    <property type="evidence" value="ECO:0007669"/>
    <property type="project" value="UniProtKB-EC"/>
</dbReference>
<keyword evidence="3" id="KW-0560">Oxidoreductase</keyword>
<dbReference type="NCBIfam" id="NF006384">
    <property type="entry name" value="PRK08628.1"/>
    <property type="match status" value="1"/>
</dbReference>
<dbReference type="AlphaFoldDB" id="A0A518E084"/>